<keyword evidence="4" id="KW-1185">Reference proteome</keyword>
<evidence type="ECO:0000256" key="1">
    <source>
        <dbReference type="PROSITE-ProRule" id="PRU00409"/>
    </source>
</evidence>
<dbReference type="Proteomes" id="UP000319280">
    <property type="component" value="Unassembled WGS sequence"/>
</dbReference>
<dbReference type="Pfam" id="PF08443">
    <property type="entry name" value="RimK"/>
    <property type="match status" value="1"/>
</dbReference>
<comment type="caution">
    <text evidence="3">The sequence shown here is derived from an EMBL/GenBank/DDBJ whole genome shotgun (WGS) entry which is preliminary data.</text>
</comment>
<evidence type="ECO:0000259" key="2">
    <source>
        <dbReference type="PROSITE" id="PS50975"/>
    </source>
</evidence>
<organism evidence="3 4">
    <name type="scientific">Lentibacillus cibarius</name>
    <dbReference type="NCBI Taxonomy" id="2583219"/>
    <lineage>
        <taxon>Bacteria</taxon>
        <taxon>Bacillati</taxon>
        <taxon>Bacillota</taxon>
        <taxon>Bacilli</taxon>
        <taxon>Bacillales</taxon>
        <taxon>Bacillaceae</taxon>
        <taxon>Lentibacillus</taxon>
    </lineage>
</organism>
<dbReference type="Gene3D" id="3.30.470.20">
    <property type="entry name" value="ATP-grasp fold, B domain"/>
    <property type="match status" value="1"/>
</dbReference>
<proteinExistence type="predicted"/>
<dbReference type="PANTHER" id="PTHR21621:SF0">
    <property type="entry name" value="BETA-CITRYLGLUTAMATE SYNTHASE B-RELATED"/>
    <property type="match status" value="1"/>
</dbReference>
<dbReference type="PANTHER" id="PTHR21621">
    <property type="entry name" value="RIBOSOMAL PROTEIN S6 MODIFICATION PROTEIN"/>
    <property type="match status" value="1"/>
</dbReference>
<dbReference type="GO" id="GO:0018169">
    <property type="term" value="F:ribosomal S6-glutamic acid ligase activity"/>
    <property type="evidence" value="ECO:0007669"/>
    <property type="project" value="TreeGrafter"/>
</dbReference>
<keyword evidence="1" id="KW-0067">ATP-binding</keyword>
<dbReference type="PROSITE" id="PS50975">
    <property type="entry name" value="ATP_GRASP"/>
    <property type="match status" value="1"/>
</dbReference>
<evidence type="ECO:0000313" key="4">
    <source>
        <dbReference type="Proteomes" id="UP000319280"/>
    </source>
</evidence>
<feature type="domain" description="ATP-grasp" evidence="2">
    <location>
        <begin position="102"/>
        <end position="282"/>
    </location>
</feature>
<dbReference type="Gene3D" id="3.40.50.20">
    <property type="match status" value="1"/>
</dbReference>
<accession>A0A549YLS7</accession>
<dbReference type="GO" id="GO:0046872">
    <property type="term" value="F:metal ion binding"/>
    <property type="evidence" value="ECO:0007669"/>
    <property type="project" value="InterPro"/>
</dbReference>
<dbReference type="GO" id="GO:0005737">
    <property type="term" value="C:cytoplasm"/>
    <property type="evidence" value="ECO:0007669"/>
    <property type="project" value="TreeGrafter"/>
</dbReference>
<dbReference type="InterPro" id="IPR011761">
    <property type="entry name" value="ATP-grasp"/>
</dbReference>
<name>A0A549YLS7_9BACI</name>
<dbReference type="EMBL" id="VJMZ01000001">
    <property type="protein sequence ID" value="TRM12838.1"/>
    <property type="molecule type" value="Genomic_DNA"/>
</dbReference>
<evidence type="ECO:0000313" key="3">
    <source>
        <dbReference type="EMBL" id="TRM12838.1"/>
    </source>
</evidence>
<dbReference type="GO" id="GO:0005524">
    <property type="term" value="F:ATP binding"/>
    <property type="evidence" value="ECO:0007669"/>
    <property type="project" value="UniProtKB-UniRule"/>
</dbReference>
<gene>
    <name evidence="3" type="ORF">FH966_14630</name>
</gene>
<sequence length="288" mass="32539">MQGWLIYNDVDAKQNESFIKWFLEEARLQNITLRFIRREELTIGVFQNRRTVLLHQKPVALPDFAVVRTIDSMLSLQLESLGINVYNPSETAIICNNKALTHFHLSKLDVPTADTMFVPKGTPLPAEAPMPFPFVVKDTGGRGGRQVHLVISDTSWNNLRARFTDNHDLIIQSATNVQQGKDVRVFVIGERIIGAVLRENKHDFRANFKLGGSASWYSLTDQEQKIVHKITGYFRFGMAGIDFLLDNDGCLLFNEIEDVVGSRTLSAVSDINIVRQYIAYIKSGNVTL</sequence>
<protein>
    <recommendedName>
        <fullName evidence="2">ATP-grasp domain-containing protein</fullName>
    </recommendedName>
</protein>
<reference evidence="3 4" key="1">
    <citation type="submission" date="2019-07" db="EMBL/GenBank/DDBJ databases">
        <title>Genomic analysis of Lentibacillus sp. NKC851-2.</title>
        <authorList>
            <person name="Oh Y.J."/>
        </authorList>
    </citation>
    <scope>NUCLEOTIDE SEQUENCE [LARGE SCALE GENOMIC DNA]</scope>
    <source>
        <strain evidence="3 4">NKC851-2</strain>
    </source>
</reference>
<keyword evidence="1" id="KW-0547">Nucleotide-binding</keyword>
<dbReference type="RefSeq" id="WP_142791755.1">
    <property type="nucleotide sequence ID" value="NZ_VJMZ01000001.1"/>
</dbReference>
<dbReference type="AlphaFoldDB" id="A0A549YLS7"/>
<dbReference type="GO" id="GO:0009432">
    <property type="term" value="P:SOS response"/>
    <property type="evidence" value="ECO:0007669"/>
    <property type="project" value="TreeGrafter"/>
</dbReference>
<dbReference type="InterPro" id="IPR013651">
    <property type="entry name" value="ATP-grasp_RimK-type"/>
</dbReference>
<dbReference type="SUPFAM" id="SSF56059">
    <property type="entry name" value="Glutathione synthetase ATP-binding domain-like"/>
    <property type="match status" value="1"/>
</dbReference>